<keyword evidence="7" id="KW-0732">Signal</keyword>
<dbReference type="InterPro" id="IPR018044">
    <property type="entry name" value="Peptidase_S11"/>
</dbReference>
<keyword evidence="9" id="KW-0133">Cell shape</keyword>
<evidence type="ECO:0000256" key="5">
    <source>
        <dbReference type="ARBA" id="ARBA00022645"/>
    </source>
</evidence>
<dbReference type="GO" id="GO:0008360">
    <property type="term" value="P:regulation of cell shape"/>
    <property type="evidence" value="ECO:0007669"/>
    <property type="project" value="UniProtKB-KW"/>
</dbReference>
<proteinExistence type="inferred from homology"/>
<keyword evidence="14" id="KW-0472">Membrane</keyword>
<dbReference type="InterPro" id="IPR001967">
    <property type="entry name" value="Peptidase_S11_N"/>
</dbReference>
<keyword evidence="17" id="KW-1185">Reference proteome</keyword>
<dbReference type="AlphaFoldDB" id="A0A7X5F167"/>
<dbReference type="Proteomes" id="UP000586722">
    <property type="component" value="Unassembled WGS sequence"/>
</dbReference>
<comment type="function">
    <text evidence="1">Removes C-terminal D-alanyl residues from sugar-peptide cell wall precursors.</text>
</comment>
<dbReference type="InterPro" id="IPR037167">
    <property type="entry name" value="Peptidase_S11_C_sf"/>
</dbReference>
<dbReference type="Gene3D" id="3.40.710.10">
    <property type="entry name" value="DD-peptidase/beta-lactamase superfamily"/>
    <property type="match status" value="1"/>
</dbReference>
<evidence type="ECO:0000256" key="14">
    <source>
        <dbReference type="SAM" id="Phobius"/>
    </source>
</evidence>
<accession>A0A7X5F167</accession>
<keyword evidence="5 16" id="KW-0121">Carboxypeptidase</keyword>
<evidence type="ECO:0000256" key="1">
    <source>
        <dbReference type="ARBA" id="ARBA00003217"/>
    </source>
</evidence>
<evidence type="ECO:0000259" key="15">
    <source>
        <dbReference type="SMART" id="SM00936"/>
    </source>
</evidence>
<feature type="transmembrane region" description="Helical" evidence="14">
    <location>
        <begin position="36"/>
        <end position="58"/>
    </location>
</feature>
<evidence type="ECO:0000256" key="6">
    <source>
        <dbReference type="ARBA" id="ARBA00022670"/>
    </source>
</evidence>
<dbReference type="InterPro" id="IPR015956">
    <property type="entry name" value="Peniciliin-bd_prot_C_sf"/>
</dbReference>
<evidence type="ECO:0000313" key="17">
    <source>
        <dbReference type="Proteomes" id="UP000586722"/>
    </source>
</evidence>
<keyword evidence="8" id="KW-0378">Hydrolase</keyword>
<keyword evidence="10" id="KW-0573">Peptidoglycan synthesis</keyword>
<evidence type="ECO:0000256" key="2">
    <source>
        <dbReference type="ARBA" id="ARBA00004752"/>
    </source>
</evidence>
<dbReference type="PRINTS" id="PR00725">
    <property type="entry name" value="DADACBPTASE1"/>
</dbReference>
<dbReference type="UniPathway" id="UPA00219"/>
<name>A0A7X5F167_9HYPH</name>
<dbReference type="InterPro" id="IPR012338">
    <property type="entry name" value="Beta-lactam/transpept-like"/>
</dbReference>
<reference evidence="17" key="1">
    <citation type="submission" date="2020-01" db="EMBL/GenBank/DDBJ databases">
        <authorList>
            <person name="Fang Y."/>
            <person name="Sun R."/>
            <person name="Nie L."/>
            <person name="He J."/>
            <person name="Hao L."/>
            <person name="Wang L."/>
            <person name="Su S."/>
            <person name="Lv E."/>
            <person name="Zhang Z."/>
            <person name="Xie R."/>
            <person name="Liu H."/>
        </authorList>
    </citation>
    <scope>NUCLEOTIDE SEQUENCE [LARGE SCALE GENOMIC DNA]</scope>
    <source>
        <strain evidence="17">XCT-53</strain>
    </source>
</reference>
<evidence type="ECO:0000256" key="4">
    <source>
        <dbReference type="ARBA" id="ARBA00012448"/>
    </source>
</evidence>
<keyword evidence="14" id="KW-1133">Transmembrane helix</keyword>
<keyword evidence="14" id="KW-0812">Transmembrane</keyword>
<dbReference type="PANTHER" id="PTHR21581">
    <property type="entry name" value="D-ALANYL-D-ALANINE CARBOXYPEPTIDASE"/>
    <property type="match status" value="1"/>
</dbReference>
<keyword evidence="6" id="KW-0645">Protease</keyword>
<feature type="domain" description="Peptidase S11 D-Ala-D-Ala carboxypeptidase A C-terminal" evidence="15">
    <location>
        <begin position="314"/>
        <end position="405"/>
    </location>
</feature>
<evidence type="ECO:0000256" key="9">
    <source>
        <dbReference type="ARBA" id="ARBA00022960"/>
    </source>
</evidence>
<dbReference type="GO" id="GO:0009252">
    <property type="term" value="P:peptidoglycan biosynthetic process"/>
    <property type="evidence" value="ECO:0007669"/>
    <property type="project" value="UniProtKB-UniPathway"/>
</dbReference>
<dbReference type="SMART" id="SM00936">
    <property type="entry name" value="PBP5_C"/>
    <property type="match status" value="1"/>
</dbReference>
<dbReference type="SUPFAM" id="SSF69189">
    <property type="entry name" value="Penicillin-binding protein associated domain"/>
    <property type="match status" value="1"/>
</dbReference>
<evidence type="ECO:0000256" key="3">
    <source>
        <dbReference type="ARBA" id="ARBA00007164"/>
    </source>
</evidence>
<gene>
    <name evidence="16" type="ORF">GWI72_05990</name>
</gene>
<evidence type="ECO:0000256" key="12">
    <source>
        <dbReference type="ARBA" id="ARBA00034000"/>
    </source>
</evidence>
<organism evidence="16 17">
    <name type="scientific">Pannonibacter tanglangensis</name>
    <dbReference type="NCBI Taxonomy" id="2750084"/>
    <lineage>
        <taxon>Bacteria</taxon>
        <taxon>Pseudomonadati</taxon>
        <taxon>Pseudomonadota</taxon>
        <taxon>Alphaproteobacteria</taxon>
        <taxon>Hyphomicrobiales</taxon>
        <taxon>Stappiaceae</taxon>
        <taxon>Pannonibacter</taxon>
    </lineage>
</organism>
<dbReference type="GO" id="GO:0009002">
    <property type="term" value="F:serine-type D-Ala-D-Ala carboxypeptidase activity"/>
    <property type="evidence" value="ECO:0007669"/>
    <property type="project" value="UniProtKB-EC"/>
</dbReference>
<comment type="catalytic activity">
    <reaction evidence="12">
        <text>Preferential cleavage: (Ac)2-L-Lys-D-Ala-|-D-Ala. Also transpeptidation of peptidyl-alanyl moieties that are N-acyl substituents of D-alanine.</text>
        <dbReference type="EC" id="3.4.16.4"/>
    </reaction>
</comment>
<dbReference type="InterPro" id="IPR012907">
    <property type="entry name" value="Peptidase_S11_C"/>
</dbReference>
<evidence type="ECO:0000256" key="13">
    <source>
        <dbReference type="RuleBase" id="RU004016"/>
    </source>
</evidence>
<comment type="pathway">
    <text evidence="2">Cell wall biogenesis; peptidoglycan biosynthesis.</text>
</comment>
<dbReference type="GO" id="GO:0071555">
    <property type="term" value="P:cell wall organization"/>
    <property type="evidence" value="ECO:0007669"/>
    <property type="project" value="UniProtKB-KW"/>
</dbReference>
<evidence type="ECO:0000256" key="8">
    <source>
        <dbReference type="ARBA" id="ARBA00022801"/>
    </source>
</evidence>
<dbReference type="EMBL" id="JAABLQ010000001">
    <property type="protein sequence ID" value="NBN77818.1"/>
    <property type="molecule type" value="Genomic_DNA"/>
</dbReference>
<evidence type="ECO:0000313" key="16">
    <source>
        <dbReference type="EMBL" id="NBN77818.1"/>
    </source>
</evidence>
<dbReference type="EC" id="3.4.16.4" evidence="4"/>
<dbReference type="GO" id="GO:0006508">
    <property type="term" value="P:proteolysis"/>
    <property type="evidence" value="ECO:0007669"/>
    <property type="project" value="UniProtKB-KW"/>
</dbReference>
<dbReference type="PANTHER" id="PTHR21581:SF6">
    <property type="entry name" value="TRAFFICKING PROTEIN PARTICLE COMPLEX SUBUNIT 12"/>
    <property type="match status" value="1"/>
</dbReference>
<dbReference type="Gene3D" id="2.60.410.10">
    <property type="entry name" value="D-Ala-D-Ala carboxypeptidase, C-terminal domain"/>
    <property type="match status" value="1"/>
</dbReference>
<evidence type="ECO:0000256" key="10">
    <source>
        <dbReference type="ARBA" id="ARBA00022984"/>
    </source>
</evidence>
<dbReference type="Pfam" id="PF07943">
    <property type="entry name" value="PBP5_C"/>
    <property type="match status" value="1"/>
</dbReference>
<protein>
    <recommendedName>
        <fullName evidence="4">serine-type D-Ala-D-Ala carboxypeptidase</fullName>
        <ecNumber evidence="4">3.4.16.4</ecNumber>
    </recommendedName>
</protein>
<dbReference type="RefSeq" id="WP_161708122.1">
    <property type="nucleotide sequence ID" value="NZ_JAABLQ010000001.1"/>
</dbReference>
<evidence type="ECO:0000256" key="11">
    <source>
        <dbReference type="ARBA" id="ARBA00023316"/>
    </source>
</evidence>
<evidence type="ECO:0000256" key="7">
    <source>
        <dbReference type="ARBA" id="ARBA00022729"/>
    </source>
</evidence>
<dbReference type="SUPFAM" id="SSF56601">
    <property type="entry name" value="beta-lactamase/transpeptidase-like"/>
    <property type="match status" value="1"/>
</dbReference>
<keyword evidence="11" id="KW-0961">Cell wall biogenesis/degradation</keyword>
<comment type="caution">
    <text evidence="16">The sequence shown here is derived from an EMBL/GenBank/DDBJ whole genome shotgun (WGS) entry which is preliminary data.</text>
</comment>
<comment type="similarity">
    <text evidence="3 13">Belongs to the peptidase S11 family.</text>
</comment>
<dbReference type="Pfam" id="PF00768">
    <property type="entry name" value="Peptidase_S11"/>
    <property type="match status" value="1"/>
</dbReference>
<sequence length="424" mass="45038">MSLWELTGRAWSGVVSSLCGFRRAETRRRRRAPVRLALSLLPTLSLGVALSLAIAPAFSPARAEAIETRAPIAFLYDITADTLLYAKEADKPFAPGSLAKVMTAVVVFDALAKGEISADTLYTVSEHAWRTGGAPSRGATMFAAVKSQIAVKDLLAGLIVHNANDAAIVLAEGLAGSEAAFAERMTRFGLEIGLTGSRFRSPTGLDADASTVTARDMVTLARHLLERHADRLALFTQADFTWNNIFQRNKNPFLGEIRGLDGLAGGQSERDGFSGLITVEREGRRIVGVLAGLPNDKARLQALKELADAAWESFATQTLFVAGAAVGEARVFGGVATSVPLVAGRDIAVLLPVGASMNYRLRLVYRGPLIAPVTPGTEVGELRVIGPDDVVVYKAPVVTGGAVETGTLRQRAVNGVTELLFGWM</sequence>